<name>A0A1I0P895_9EURY</name>
<dbReference type="RefSeq" id="WP_089668693.1">
    <property type="nucleotide sequence ID" value="NZ_FOJA01000001.1"/>
</dbReference>
<organism evidence="2 3">
    <name type="scientific">Halobacterium jilantaiense</name>
    <dbReference type="NCBI Taxonomy" id="355548"/>
    <lineage>
        <taxon>Archaea</taxon>
        <taxon>Methanobacteriati</taxon>
        <taxon>Methanobacteriota</taxon>
        <taxon>Stenosarchaea group</taxon>
        <taxon>Halobacteria</taxon>
        <taxon>Halobacteriales</taxon>
        <taxon>Halobacteriaceae</taxon>
        <taxon>Halobacterium</taxon>
    </lineage>
</organism>
<sequence length="169" mass="18256">MTAKPYAGQKARTTRDASLPQESSENTPCDDCGVRDAEGMNPAGRSLCRPCARREQTLVADGGGVESEFCDAITEARARIRDEPALSDRVTGRVLDILASADAGHKTKGDVLEDLAAQFERRRDQAKLAEKEFAALDEKRAADFQTGRTLAMTDALAAVRAAQRGEEDD</sequence>
<dbReference type="EMBL" id="FOJA01000001">
    <property type="protein sequence ID" value="SEW10507.1"/>
    <property type="molecule type" value="Genomic_DNA"/>
</dbReference>
<evidence type="ECO:0000313" key="3">
    <source>
        <dbReference type="Proteomes" id="UP000198518"/>
    </source>
</evidence>
<dbReference type="AlphaFoldDB" id="A0A1I0P895"/>
<proteinExistence type="predicted"/>
<accession>A0A1I0P895</accession>
<protein>
    <submittedName>
        <fullName evidence="2">Uncharacterized protein</fullName>
    </submittedName>
</protein>
<evidence type="ECO:0000256" key="1">
    <source>
        <dbReference type="SAM" id="MobiDB-lite"/>
    </source>
</evidence>
<dbReference type="Proteomes" id="UP000198518">
    <property type="component" value="Unassembled WGS sequence"/>
</dbReference>
<gene>
    <name evidence="2" type="ORF">SAMN04487945_1477</name>
</gene>
<dbReference type="STRING" id="355548.SAMN04487945_1477"/>
<feature type="region of interest" description="Disordered" evidence="1">
    <location>
        <begin position="1"/>
        <end position="36"/>
    </location>
</feature>
<reference evidence="2 3" key="1">
    <citation type="submission" date="2016-10" db="EMBL/GenBank/DDBJ databases">
        <authorList>
            <person name="de Groot N.N."/>
        </authorList>
    </citation>
    <scope>NUCLEOTIDE SEQUENCE [LARGE SCALE GENOMIC DNA]</scope>
    <source>
        <strain evidence="2 3">CGMCC 1.5337</strain>
    </source>
</reference>
<evidence type="ECO:0000313" key="2">
    <source>
        <dbReference type="EMBL" id="SEW10507.1"/>
    </source>
</evidence>
<keyword evidence="3" id="KW-1185">Reference proteome</keyword>